<feature type="region of interest" description="Disordered" evidence="1">
    <location>
        <begin position="622"/>
        <end position="652"/>
    </location>
</feature>
<feature type="compositionally biased region" description="Low complexity" evidence="1">
    <location>
        <begin position="635"/>
        <end position="648"/>
    </location>
</feature>
<dbReference type="Proteomes" id="UP000224006">
    <property type="component" value="Chromosome I"/>
</dbReference>
<dbReference type="InterPro" id="IPR000719">
    <property type="entry name" value="Prot_kinase_dom"/>
</dbReference>
<dbReference type="OrthoDB" id="2018507at2759"/>
<reference evidence="4 5" key="1">
    <citation type="submission" date="2017-09" db="EMBL/GenBank/DDBJ databases">
        <title>Genome sequencing of Besnoitia besnoiti strain Bb-Ger1.</title>
        <authorList>
            <person name="Schares G."/>
            <person name="Venepally P."/>
            <person name="Lorenzi H.A."/>
        </authorList>
    </citation>
    <scope>NUCLEOTIDE SEQUENCE [LARGE SCALE GENOMIC DNA]</scope>
    <source>
        <strain evidence="4 5">Bb-Ger1</strain>
    </source>
</reference>
<dbReference type="STRING" id="94643.A0A2A9MIR8"/>
<organism evidence="4 5">
    <name type="scientific">Besnoitia besnoiti</name>
    <name type="common">Apicomplexan protozoan</name>
    <dbReference type="NCBI Taxonomy" id="94643"/>
    <lineage>
        <taxon>Eukaryota</taxon>
        <taxon>Sar</taxon>
        <taxon>Alveolata</taxon>
        <taxon>Apicomplexa</taxon>
        <taxon>Conoidasida</taxon>
        <taxon>Coccidia</taxon>
        <taxon>Eucoccidiorida</taxon>
        <taxon>Eimeriorina</taxon>
        <taxon>Sarcocystidae</taxon>
        <taxon>Besnoitia</taxon>
    </lineage>
</organism>
<feature type="compositionally biased region" description="Basic and acidic residues" evidence="1">
    <location>
        <begin position="487"/>
        <end position="498"/>
    </location>
</feature>
<feature type="domain" description="Protein kinase" evidence="3">
    <location>
        <begin position="727"/>
        <end position="1034"/>
    </location>
</feature>
<dbReference type="KEGG" id="bbes:BESB_001510"/>
<dbReference type="PANTHER" id="PTHR44167">
    <property type="entry name" value="OVARIAN-SPECIFIC SERINE/THREONINE-PROTEIN KINASE LOK-RELATED"/>
    <property type="match status" value="1"/>
</dbReference>
<dbReference type="GO" id="GO:0005524">
    <property type="term" value="F:ATP binding"/>
    <property type="evidence" value="ECO:0007669"/>
    <property type="project" value="InterPro"/>
</dbReference>
<dbReference type="SMART" id="SM00220">
    <property type="entry name" value="S_TKc"/>
    <property type="match status" value="1"/>
</dbReference>
<dbReference type="PANTHER" id="PTHR44167:SF24">
    <property type="entry name" value="SERINE_THREONINE-PROTEIN KINASE CHK2"/>
    <property type="match status" value="1"/>
</dbReference>
<feature type="compositionally biased region" description="Low complexity" evidence="1">
    <location>
        <begin position="193"/>
        <end position="210"/>
    </location>
</feature>
<feature type="compositionally biased region" description="Basic and acidic residues" evidence="1">
    <location>
        <begin position="113"/>
        <end position="125"/>
    </location>
</feature>
<feature type="compositionally biased region" description="Low complexity" evidence="1">
    <location>
        <begin position="67"/>
        <end position="77"/>
    </location>
</feature>
<accession>A0A2A9MIR8</accession>
<dbReference type="PROSITE" id="PS50011">
    <property type="entry name" value="PROTEIN_KINASE_DOM"/>
    <property type="match status" value="1"/>
</dbReference>
<feature type="signal peptide" evidence="2">
    <location>
        <begin position="1"/>
        <end position="24"/>
    </location>
</feature>
<feature type="compositionally biased region" description="Pro residues" evidence="1">
    <location>
        <begin position="234"/>
        <end position="255"/>
    </location>
</feature>
<gene>
    <name evidence="4" type="ORF">BESB_001510</name>
</gene>
<dbReference type="GO" id="GO:0004674">
    <property type="term" value="F:protein serine/threonine kinase activity"/>
    <property type="evidence" value="ECO:0007669"/>
    <property type="project" value="TreeGrafter"/>
</dbReference>
<evidence type="ECO:0000313" key="4">
    <source>
        <dbReference type="EMBL" id="PFH37809.1"/>
    </source>
</evidence>
<dbReference type="RefSeq" id="XP_029221818.1">
    <property type="nucleotide sequence ID" value="XM_029358906.1"/>
</dbReference>
<comment type="caution">
    <text evidence="4">The sequence shown here is derived from an EMBL/GenBank/DDBJ whole genome shotgun (WGS) entry which is preliminary data.</text>
</comment>
<feature type="compositionally biased region" description="Basic and acidic residues" evidence="1">
    <location>
        <begin position="544"/>
        <end position="553"/>
    </location>
</feature>
<dbReference type="EMBL" id="NWUJ01000001">
    <property type="protein sequence ID" value="PFH37809.1"/>
    <property type="molecule type" value="Genomic_DNA"/>
</dbReference>
<feature type="compositionally biased region" description="Polar residues" evidence="1">
    <location>
        <begin position="282"/>
        <end position="291"/>
    </location>
</feature>
<evidence type="ECO:0000313" key="5">
    <source>
        <dbReference type="Proteomes" id="UP000224006"/>
    </source>
</evidence>
<dbReference type="GeneID" id="40305214"/>
<dbReference type="GO" id="GO:0044773">
    <property type="term" value="P:mitotic DNA damage checkpoint signaling"/>
    <property type="evidence" value="ECO:0007669"/>
    <property type="project" value="TreeGrafter"/>
</dbReference>
<sequence length="1036" mass="109786">MVQAAMLYGVVPAFLSLALRMTYGEVLVDRTETHPPRGSVETGVPAGLHSFRALLQISAHKLPDPDAPAGDPRGARAQPSPKRSTGEGGGADPTAAEESKTPEGGEGTSSGPDSEHEAPRQEQRSRLRLSVISKRLRGLSIRRPSLPSTKKESPGAEGGPSPLSPTPSLQSRRGTAQRPLLLPQQGKEDSSARRGWLSRGSGSRSESQPSVKVEFSSPFGTKWFKGPARDTTPSPTPPSASAPPSPRTPTEPGPEPSGSQRKSGRRWGWKPEEPSDPESLSAPLTLSTESHSPAAAVTRTARALWKPPRGLLTLKHLEAREGLVSRGPSQRDRKRVVPPALAKSDFEVSPRGLKKPQPTPRERAPGPSGPTSPGPQPQRTAPRGSPAEKVGTGSGRAPSGLRSGIRKPGSSKLPLGATQQRPTAAAGDPETQGPQDKSYTKKKPSSQSPLPSAGVGKAGVGKTPAGESAGAPLRAGAATGRQPPAESGKELKKEEKGPRSLLTIGLPVKSGLPTGGLKRSLSEKTPKSPPVVAGFGSPPSPRASAEKAADVKRFGFGSHKAGYRSGDSSDYEEGKPPHLKIPQYGEPGSPVYGPSWGRGAMSGAAGPWQIKPEEFFPTEMAPTEQGSLTRGSPVARGPAAGGAAALGDAQDEGPQLQQAALIMLASPGNEEDQKGIIRTEVERWTKLRKGCNIDRGQPSPAQVAAEVLFPDGKIITTTDAEGNTVALASGGYICSGAFGVVIKVTTSRGDVFAAKLSYGKVRIPQGQSVSDIREAAKLEMIKVTIAVEEELKARRLFLKRGFSVQQFKEGFNVIVTSAILKVKNEMMVHLQRDSLLILFSSIILLQKLLGPSLKDIMQVFPPPEFQGAAARALLLAVAKLHTLGLAHGDIRASNFIFDAVGNGFLIDLASVHELHDPVAPGEKTYMPHHAPEVAAAMLSQYDYNRLVREKLDVWQTGATIFEITCDGNLPYGLIADAAFLRRRRRDLASLTRSQFSLWYCSSPVPAVAGLAYILLEPDPDKRPTISEVVSNPFFHS</sequence>
<feature type="compositionally biased region" description="Pro residues" evidence="1">
    <location>
        <begin position="367"/>
        <end position="376"/>
    </location>
</feature>
<evidence type="ECO:0000256" key="1">
    <source>
        <dbReference type="SAM" id="MobiDB-lite"/>
    </source>
</evidence>
<dbReference type="GO" id="GO:0005634">
    <property type="term" value="C:nucleus"/>
    <property type="evidence" value="ECO:0007669"/>
    <property type="project" value="TreeGrafter"/>
</dbReference>
<dbReference type="Gene3D" id="1.10.510.10">
    <property type="entry name" value="Transferase(Phosphotransferase) domain 1"/>
    <property type="match status" value="1"/>
</dbReference>
<feature type="chain" id="PRO_5011998716" description="Protein kinase domain-containing protein" evidence="2">
    <location>
        <begin position="25"/>
        <end position="1036"/>
    </location>
</feature>
<proteinExistence type="predicted"/>
<feature type="region of interest" description="Disordered" evidence="1">
    <location>
        <begin position="61"/>
        <end position="586"/>
    </location>
</feature>
<evidence type="ECO:0000256" key="2">
    <source>
        <dbReference type="SAM" id="SignalP"/>
    </source>
</evidence>
<protein>
    <recommendedName>
        <fullName evidence="3">Protein kinase domain-containing protein</fullName>
    </recommendedName>
</protein>
<keyword evidence="5" id="KW-1185">Reference proteome</keyword>
<evidence type="ECO:0000259" key="3">
    <source>
        <dbReference type="PROSITE" id="PS50011"/>
    </source>
</evidence>
<name>A0A2A9MIR8_BESBE</name>
<keyword evidence="2" id="KW-0732">Signal</keyword>
<dbReference type="SUPFAM" id="SSF56112">
    <property type="entry name" value="Protein kinase-like (PK-like)"/>
    <property type="match status" value="1"/>
</dbReference>
<dbReference type="InterPro" id="IPR011009">
    <property type="entry name" value="Kinase-like_dom_sf"/>
</dbReference>
<dbReference type="Pfam" id="PF00069">
    <property type="entry name" value="Pkinase"/>
    <property type="match status" value="1"/>
</dbReference>
<dbReference type="AlphaFoldDB" id="A0A2A9MIR8"/>
<dbReference type="VEuPathDB" id="ToxoDB:BESB_001510"/>